<dbReference type="EMBL" id="RQTK01001643">
    <property type="protein sequence ID" value="RUS69548.1"/>
    <property type="molecule type" value="Genomic_DNA"/>
</dbReference>
<feature type="compositionally biased region" description="Low complexity" evidence="1">
    <location>
        <begin position="119"/>
        <end position="135"/>
    </location>
</feature>
<feature type="compositionally biased region" description="Low complexity" evidence="1">
    <location>
        <begin position="1002"/>
        <end position="1023"/>
    </location>
</feature>
<name>A0A3S0Z8Y1_ELYCH</name>
<feature type="region of interest" description="Disordered" evidence="1">
    <location>
        <begin position="61"/>
        <end position="166"/>
    </location>
</feature>
<feature type="region of interest" description="Disordered" evidence="1">
    <location>
        <begin position="1055"/>
        <end position="1077"/>
    </location>
</feature>
<feature type="region of interest" description="Disordered" evidence="1">
    <location>
        <begin position="974"/>
        <end position="1023"/>
    </location>
</feature>
<comment type="caution">
    <text evidence="2">The sequence shown here is derived from an EMBL/GenBank/DDBJ whole genome shotgun (WGS) entry which is preliminary data.</text>
</comment>
<proteinExistence type="predicted"/>
<gene>
    <name evidence="2" type="ORF">EGW08_022686</name>
</gene>
<dbReference type="Proteomes" id="UP000271974">
    <property type="component" value="Unassembled WGS sequence"/>
</dbReference>
<organism evidence="2 3">
    <name type="scientific">Elysia chlorotica</name>
    <name type="common">Eastern emerald elysia</name>
    <name type="synonym">Sea slug</name>
    <dbReference type="NCBI Taxonomy" id="188477"/>
    <lineage>
        <taxon>Eukaryota</taxon>
        <taxon>Metazoa</taxon>
        <taxon>Spiralia</taxon>
        <taxon>Lophotrochozoa</taxon>
        <taxon>Mollusca</taxon>
        <taxon>Gastropoda</taxon>
        <taxon>Heterobranchia</taxon>
        <taxon>Euthyneura</taxon>
        <taxon>Panpulmonata</taxon>
        <taxon>Sacoglossa</taxon>
        <taxon>Placobranchoidea</taxon>
        <taxon>Plakobranchidae</taxon>
        <taxon>Elysia</taxon>
    </lineage>
</organism>
<feature type="compositionally biased region" description="Polar residues" evidence="1">
    <location>
        <begin position="1055"/>
        <end position="1064"/>
    </location>
</feature>
<evidence type="ECO:0000313" key="2">
    <source>
        <dbReference type="EMBL" id="RUS69548.1"/>
    </source>
</evidence>
<protein>
    <submittedName>
        <fullName evidence="2">Uncharacterized protein</fullName>
    </submittedName>
</protein>
<dbReference type="AlphaFoldDB" id="A0A3S0Z8Y1"/>
<keyword evidence="3" id="KW-1185">Reference proteome</keyword>
<evidence type="ECO:0000313" key="3">
    <source>
        <dbReference type="Proteomes" id="UP000271974"/>
    </source>
</evidence>
<feature type="compositionally biased region" description="Basic and acidic residues" evidence="1">
    <location>
        <begin position="93"/>
        <end position="110"/>
    </location>
</feature>
<feature type="compositionally biased region" description="Polar residues" evidence="1">
    <location>
        <begin position="822"/>
        <end position="836"/>
    </location>
</feature>
<dbReference type="OrthoDB" id="6067610at2759"/>
<accession>A0A3S0Z8Y1</accession>
<feature type="region of interest" description="Disordered" evidence="1">
    <location>
        <begin position="821"/>
        <end position="844"/>
    </location>
</feature>
<sequence>MAVATMLPHDLHFGVGQGQGQLAHSVARCAVDNMELVLSDLQGIMGNIQSLISHIDAVTCRSGRRARRRRQEDQGGQEQGDVAECSTPCPARADPECKPKRTIESSKEKVSTSQNGMQKPSGIGASKSSSSPLASKDVYKTGHPQFEVFKRPKNRNNGQKKMSKRFSDSVLQDAAVISYSKSDNFGLRPNENKVLFGRSSAWFPPQNAILDAQPVQQLDYAGKPGNSRESDNIADVFKEIKANQDFDFPWIQSRKSGAEPCADLDCSPNRRPIYRHHGREDSLASRGEYDLETLEARLGNRSDFSDCDQSRLSLEDSPLRLRYSHKTRKDMIYSSGSVAVVYPIVKTKSVEITTKERLLNSPDGIDYYGRHRVCKATFSPQHVYQVNMAGPANNIPDGYEIPIQNNVKGEELPKSYRQTYVYNKSFVPFTPTEHSSLLTLQKSAIPWNLPESDRHRNSFCATNKEYIPSGHNHSSLPNSPKVKRATAAKVGFDFDTFDANRNRLNSRPIYARIEGSPASTRSSCSAVRKPVAHHYYYSIDSDLDSDLMHEYLDPRGLTPDLDWSYLNLIGSDVLGSLIPVEGKNNFDDAYETPITLFRDEQRFDAAPHRSSHDTIEVPFYHILASKHSSSPSDSSTETKNSSNVAYGDPVAAMLTCNGTNNEYEYCGCYEAYLDSVLENVEGFEHFEDALDSLTCDDILNEAYISFDDQFEEDDWDVGLESGNSQGFPIDLPFVHLEDSNDVAFSDFFSEKSFDINTVSSSRSANRPCVLSLSKHLIPSSLPRTNGETDEARCKNKRKLSPDVAPRYNLIEMGEKIRFQGGSDISDSLSGRSQNDQIVPMASSSSCTKSSVDSLSDEVKFEGTQSPLFGDHSSKTMSISYDTSCRAIASDSPMSLCSSEAAESSPISDRFITSSEGDDLFTSHDESYFQLSPASPGSMAVDNARANRFYGKTKASELTQQFLTSLRAIYERHNSDTGGVGQLKSVGGEDERTGLNINKSRDSSSSGLSSSNNSSSTITASTSTATAKTLTDDNTADDNTEQNPCTYLDSSTICSETDISSSSRGGSPKDDTITRSGYNRNVNTWTTYTMVHVQADDISDSTSSDVLLNDNILGSMYNSMTASHLGNDNEGGLPSNHNSLL</sequence>
<reference evidence="2 3" key="1">
    <citation type="submission" date="2019-01" db="EMBL/GenBank/DDBJ databases">
        <title>A draft genome assembly of the solar-powered sea slug Elysia chlorotica.</title>
        <authorList>
            <person name="Cai H."/>
            <person name="Li Q."/>
            <person name="Fang X."/>
            <person name="Li J."/>
            <person name="Curtis N.E."/>
            <person name="Altenburger A."/>
            <person name="Shibata T."/>
            <person name="Feng M."/>
            <person name="Maeda T."/>
            <person name="Schwartz J.A."/>
            <person name="Shigenobu S."/>
            <person name="Lundholm N."/>
            <person name="Nishiyama T."/>
            <person name="Yang H."/>
            <person name="Hasebe M."/>
            <person name="Li S."/>
            <person name="Pierce S.K."/>
            <person name="Wang J."/>
        </authorList>
    </citation>
    <scope>NUCLEOTIDE SEQUENCE [LARGE SCALE GENOMIC DNA]</scope>
    <source>
        <strain evidence="2">EC2010</strain>
        <tissue evidence="2">Whole organism of an adult</tissue>
    </source>
</reference>
<evidence type="ECO:0000256" key="1">
    <source>
        <dbReference type="SAM" id="MobiDB-lite"/>
    </source>
</evidence>